<dbReference type="RefSeq" id="WP_006061430.1">
    <property type="nucleotide sequence ID" value="NZ_KB290817.1"/>
</dbReference>
<accession>L1MP71</accession>
<feature type="transmembrane region" description="Helical" evidence="1">
    <location>
        <begin position="35"/>
        <end position="53"/>
    </location>
</feature>
<organism evidence="2 3">
    <name type="scientific">Corynebacterium durum F0235</name>
    <dbReference type="NCBI Taxonomy" id="1035195"/>
    <lineage>
        <taxon>Bacteria</taxon>
        <taxon>Bacillati</taxon>
        <taxon>Actinomycetota</taxon>
        <taxon>Actinomycetes</taxon>
        <taxon>Mycobacteriales</taxon>
        <taxon>Corynebacteriaceae</taxon>
        <taxon>Corynebacterium</taxon>
    </lineage>
</organism>
<dbReference type="EMBL" id="AMEM01000001">
    <property type="protein sequence ID" value="EKX92731.1"/>
    <property type="molecule type" value="Genomic_DNA"/>
</dbReference>
<evidence type="ECO:0008006" key="4">
    <source>
        <dbReference type="Google" id="ProtNLM"/>
    </source>
</evidence>
<name>L1MP71_9CORY</name>
<dbReference type="STRING" id="1035195.HMPREF9997_00024"/>
<reference evidence="2 3" key="1">
    <citation type="submission" date="2012-05" db="EMBL/GenBank/DDBJ databases">
        <authorList>
            <person name="Weinstock G."/>
            <person name="Sodergren E."/>
            <person name="Lobos E.A."/>
            <person name="Fulton L."/>
            <person name="Fulton R."/>
            <person name="Courtney L."/>
            <person name="Fronick C."/>
            <person name="O'Laughlin M."/>
            <person name="Godfrey J."/>
            <person name="Wilson R.M."/>
            <person name="Miner T."/>
            <person name="Farmer C."/>
            <person name="Delehaunty K."/>
            <person name="Cordes M."/>
            <person name="Minx P."/>
            <person name="Tomlinson C."/>
            <person name="Chen J."/>
            <person name="Wollam A."/>
            <person name="Pepin K.H."/>
            <person name="Bhonagiri V."/>
            <person name="Zhang X."/>
            <person name="Suruliraj S."/>
            <person name="Warren W."/>
            <person name="Mitreva M."/>
            <person name="Mardis E.R."/>
            <person name="Wilson R.K."/>
        </authorList>
    </citation>
    <scope>NUCLEOTIDE SEQUENCE [LARGE SCALE GENOMIC DNA]</scope>
    <source>
        <strain evidence="2 3">F0235</strain>
    </source>
</reference>
<dbReference type="Pfam" id="PF04341">
    <property type="entry name" value="DUF485"/>
    <property type="match status" value="1"/>
</dbReference>
<dbReference type="OrthoDB" id="3543412at2"/>
<dbReference type="PATRIC" id="fig|1035195.3.peg.23"/>
<comment type="caution">
    <text evidence="2">The sequence shown here is derived from an EMBL/GenBank/DDBJ whole genome shotgun (WGS) entry which is preliminary data.</text>
</comment>
<dbReference type="Proteomes" id="UP000010445">
    <property type="component" value="Unassembled WGS sequence"/>
</dbReference>
<protein>
    <recommendedName>
        <fullName evidence="4">DUF485 domain-containing protein</fullName>
    </recommendedName>
</protein>
<dbReference type="HOGENOM" id="CLU_123372_1_0_11"/>
<feature type="transmembrane region" description="Helical" evidence="1">
    <location>
        <begin position="65"/>
        <end position="91"/>
    </location>
</feature>
<dbReference type="eggNOG" id="COG3162">
    <property type="taxonomic scope" value="Bacteria"/>
</dbReference>
<keyword evidence="1" id="KW-0812">Transmembrane</keyword>
<dbReference type="PANTHER" id="PTHR38441">
    <property type="entry name" value="INTEGRAL MEMBRANE PROTEIN-RELATED"/>
    <property type="match status" value="1"/>
</dbReference>
<dbReference type="AlphaFoldDB" id="L1MP71"/>
<evidence type="ECO:0000256" key="1">
    <source>
        <dbReference type="SAM" id="Phobius"/>
    </source>
</evidence>
<keyword evidence="1" id="KW-1133">Transmembrane helix</keyword>
<sequence>MTDSTRAQHTPTPKEFLEVSTSPEFASLKTTFRSFAFPMTIAFLAWYLGYIVTATYATSFVQRPVFGVITVGMVLGLAQFVTAGLITWAYVRFADNKLDPAAEAIRTMMENPKDA</sequence>
<gene>
    <name evidence="2" type="ORF">HMPREF9997_00024</name>
</gene>
<evidence type="ECO:0000313" key="3">
    <source>
        <dbReference type="Proteomes" id="UP000010445"/>
    </source>
</evidence>
<proteinExistence type="predicted"/>
<keyword evidence="1" id="KW-0472">Membrane</keyword>
<dbReference type="InterPro" id="IPR007436">
    <property type="entry name" value="DUF485"/>
</dbReference>
<keyword evidence="3" id="KW-1185">Reference proteome</keyword>
<dbReference type="PANTHER" id="PTHR38441:SF1">
    <property type="entry name" value="MEMBRANE PROTEIN"/>
    <property type="match status" value="1"/>
</dbReference>
<evidence type="ECO:0000313" key="2">
    <source>
        <dbReference type="EMBL" id="EKX92731.1"/>
    </source>
</evidence>